<evidence type="ECO:0000256" key="1">
    <source>
        <dbReference type="ARBA" id="ARBA00004651"/>
    </source>
</evidence>
<dbReference type="EMBL" id="VFLP01000102">
    <property type="protein sequence ID" value="TRX88044.1"/>
    <property type="molecule type" value="Genomic_DNA"/>
</dbReference>
<evidence type="ECO:0000313" key="8">
    <source>
        <dbReference type="Proteomes" id="UP000319160"/>
    </source>
</evidence>
<keyword evidence="5" id="KW-0175">Coiled coil</keyword>
<gene>
    <name evidence="7" type="ORF">FHL15_011046</name>
</gene>
<evidence type="ECO:0000256" key="3">
    <source>
        <dbReference type="ARBA" id="ARBA00022989"/>
    </source>
</evidence>
<dbReference type="PANTHER" id="PTHR46494:SF1">
    <property type="entry name" value="CORA FAMILY METAL ION TRANSPORTER (EUROFUNG)"/>
    <property type="match status" value="1"/>
</dbReference>
<proteinExistence type="predicted"/>
<dbReference type="GO" id="GO:0050897">
    <property type="term" value="F:cobalt ion binding"/>
    <property type="evidence" value="ECO:0007669"/>
    <property type="project" value="TreeGrafter"/>
</dbReference>
<dbReference type="Pfam" id="PF01544">
    <property type="entry name" value="CorA"/>
    <property type="match status" value="1"/>
</dbReference>
<dbReference type="GO" id="GO:0015095">
    <property type="term" value="F:magnesium ion transmembrane transporter activity"/>
    <property type="evidence" value="ECO:0007669"/>
    <property type="project" value="TreeGrafter"/>
</dbReference>
<dbReference type="Gene3D" id="1.20.58.340">
    <property type="entry name" value="Magnesium transport protein CorA, transmembrane region"/>
    <property type="match status" value="1"/>
</dbReference>
<dbReference type="InterPro" id="IPR002523">
    <property type="entry name" value="MgTranspt_CorA/ZnTranspt_ZntB"/>
</dbReference>
<accession>A0A553HJC6</accession>
<evidence type="ECO:0000256" key="2">
    <source>
        <dbReference type="ARBA" id="ARBA00022692"/>
    </source>
</evidence>
<feature type="transmembrane region" description="Helical" evidence="6">
    <location>
        <begin position="350"/>
        <end position="372"/>
    </location>
</feature>
<dbReference type="Proteomes" id="UP000319160">
    <property type="component" value="Unassembled WGS sequence"/>
</dbReference>
<name>A0A553HJC6_9PEZI</name>
<comment type="subcellular location">
    <subcellularLocation>
        <location evidence="1">Cell membrane</location>
        <topology evidence="1">Multi-pass membrane protein</topology>
    </subcellularLocation>
</comment>
<dbReference type="PANTHER" id="PTHR46494">
    <property type="entry name" value="CORA FAMILY METAL ION TRANSPORTER (EUROFUNG)"/>
    <property type="match status" value="1"/>
</dbReference>
<keyword evidence="3 6" id="KW-1133">Transmembrane helix</keyword>
<feature type="transmembrane region" description="Helical" evidence="6">
    <location>
        <begin position="497"/>
        <end position="515"/>
    </location>
</feature>
<reference evidence="8" key="1">
    <citation type="submission" date="2019-06" db="EMBL/GenBank/DDBJ databases">
        <title>Draft genome sequence of the griseofulvin-producing fungus Xylaria cubensis strain G536.</title>
        <authorList>
            <person name="Mead M.E."/>
            <person name="Raja H.A."/>
            <person name="Steenwyk J.L."/>
            <person name="Knowles S.L."/>
            <person name="Oberlies N.H."/>
            <person name="Rokas A."/>
        </authorList>
    </citation>
    <scope>NUCLEOTIDE SEQUENCE [LARGE SCALE GENOMIC DNA]</scope>
    <source>
        <strain evidence="8">G536</strain>
    </source>
</reference>
<evidence type="ECO:0000256" key="6">
    <source>
        <dbReference type="SAM" id="Phobius"/>
    </source>
</evidence>
<comment type="caution">
    <text evidence="7">The sequence shown here is derived from an EMBL/GenBank/DDBJ whole genome shotgun (WGS) entry which is preliminary data.</text>
</comment>
<organism evidence="7 8">
    <name type="scientific">Xylaria flabelliformis</name>
    <dbReference type="NCBI Taxonomy" id="2512241"/>
    <lineage>
        <taxon>Eukaryota</taxon>
        <taxon>Fungi</taxon>
        <taxon>Dikarya</taxon>
        <taxon>Ascomycota</taxon>
        <taxon>Pezizomycotina</taxon>
        <taxon>Sordariomycetes</taxon>
        <taxon>Xylariomycetidae</taxon>
        <taxon>Xylariales</taxon>
        <taxon>Xylariaceae</taxon>
        <taxon>Xylaria</taxon>
    </lineage>
</organism>
<keyword evidence="4 6" id="KW-0472">Membrane</keyword>
<dbReference type="GO" id="GO:0005886">
    <property type="term" value="C:plasma membrane"/>
    <property type="evidence" value="ECO:0007669"/>
    <property type="project" value="UniProtKB-SubCell"/>
</dbReference>
<keyword evidence="8" id="KW-1185">Reference proteome</keyword>
<feature type="coiled-coil region" evidence="5">
    <location>
        <begin position="447"/>
        <end position="474"/>
    </location>
</feature>
<dbReference type="GO" id="GO:0000287">
    <property type="term" value="F:magnesium ion binding"/>
    <property type="evidence" value="ECO:0007669"/>
    <property type="project" value="TreeGrafter"/>
</dbReference>
<dbReference type="AlphaFoldDB" id="A0A553HJC6"/>
<feature type="transmembrane region" description="Helical" evidence="6">
    <location>
        <begin position="527"/>
        <end position="548"/>
    </location>
</feature>
<evidence type="ECO:0000313" key="7">
    <source>
        <dbReference type="EMBL" id="TRX88044.1"/>
    </source>
</evidence>
<dbReference type="SUPFAM" id="SSF144083">
    <property type="entry name" value="Magnesium transport protein CorA, transmembrane region"/>
    <property type="match status" value="1"/>
</dbReference>
<dbReference type="InterPro" id="IPR045863">
    <property type="entry name" value="CorA_TM1_TM2"/>
</dbReference>
<dbReference type="OrthoDB" id="3231000at2759"/>
<evidence type="ECO:0000256" key="4">
    <source>
        <dbReference type="ARBA" id="ARBA00023136"/>
    </source>
</evidence>
<keyword evidence="2 6" id="KW-0812">Transmembrane</keyword>
<sequence length="571" mass="66308">MSNPSPAKEWPVSMQKESTVVNLLPVTSASKILPHTKEAGDPYYDGDVYDAVPLAISKEWEINMVDYPYLQFIKSISTAWPHLRYLADFMEVSTIPLKWEVIRNNKAERQDRAQRTNISILDSSYTGTTLYKNRVTKWDELKMSLEVRLVENTALRLILVEDLSRQVIEILGAKFDIDPNFFRDHIDDYSWYNIRDRWMVPTNLTASVWRQKWIRVRFVRPRYFRTKELLQKAREESARFNIYRRPEDDLNQWPEIDGEGVVGLTRTKVSMWVDHSSSENSQTIGVILVDPTVKEGYPMWYGYRNWAPTPSFHNRLKPPPHGPPRTSLFEDLDYWIRNNSQFSSSENSSYGVPAIIALEPMISLICGEWLIICEYIKTRLGQIEWRLNYPNEFRVDSDLVHLSLSRVHMWQRLIPLYREMVSEALSSTVTLVSAVNTGISNGDKNSVSSVTVDLEEVLKKLTELERRNEKIMGAIATVISIEDTRIGLRDNKNMGRLTWLATIFLPLTYVTGLFSMQTDITALRTTFYWYFGIAIPVTLAALLVAVYLNRYSERAKRTLPRMENFSIKKNN</sequence>
<protein>
    <submittedName>
        <fullName evidence="7">Uncharacterized protein</fullName>
    </submittedName>
</protein>
<evidence type="ECO:0000256" key="5">
    <source>
        <dbReference type="SAM" id="Coils"/>
    </source>
</evidence>
<dbReference type="STRING" id="2512241.A0A553HJC6"/>
<dbReference type="GO" id="GO:0015087">
    <property type="term" value="F:cobalt ion transmembrane transporter activity"/>
    <property type="evidence" value="ECO:0007669"/>
    <property type="project" value="TreeGrafter"/>
</dbReference>